<evidence type="ECO:0000256" key="1">
    <source>
        <dbReference type="SAM" id="MobiDB-lite"/>
    </source>
</evidence>
<keyword evidence="2" id="KW-0732">Signal</keyword>
<protein>
    <submittedName>
        <fullName evidence="3">Uncharacterized protein</fullName>
    </submittedName>
</protein>
<dbReference type="EMBL" id="CP036349">
    <property type="protein sequence ID" value="QDV75005.1"/>
    <property type="molecule type" value="Genomic_DNA"/>
</dbReference>
<sequence precursor="true">MRALRTNRLPILAALAATVFALAGGVSSAAAQETGAATEDPAMVDSSAFKLSWPKFEMPKFSWKGDTAPATGESALTPEGNPISRALDKVSESSKNAATNVRNAWGAAVDKLPFGGKGNAQVTQKEEKPGFFTRLFSPAEEPRGSETMSEFIAQDRVGTLR</sequence>
<accession>A0A518KB36</accession>
<evidence type="ECO:0000256" key="2">
    <source>
        <dbReference type="SAM" id="SignalP"/>
    </source>
</evidence>
<gene>
    <name evidence="3" type="ORF">Spa11_32140</name>
</gene>
<evidence type="ECO:0000313" key="4">
    <source>
        <dbReference type="Proteomes" id="UP000316426"/>
    </source>
</evidence>
<keyword evidence="4" id="KW-1185">Reference proteome</keyword>
<evidence type="ECO:0000313" key="3">
    <source>
        <dbReference type="EMBL" id="QDV75005.1"/>
    </source>
</evidence>
<feature type="region of interest" description="Disordered" evidence="1">
    <location>
        <begin position="136"/>
        <end position="161"/>
    </location>
</feature>
<dbReference type="Proteomes" id="UP000316426">
    <property type="component" value="Chromosome"/>
</dbReference>
<dbReference type="KEGG" id="bmei:Spa11_32140"/>
<reference evidence="3 4" key="1">
    <citation type="submission" date="2019-02" db="EMBL/GenBank/DDBJ databases">
        <title>Deep-cultivation of Planctomycetes and their phenomic and genomic characterization uncovers novel biology.</title>
        <authorList>
            <person name="Wiegand S."/>
            <person name="Jogler M."/>
            <person name="Boedeker C."/>
            <person name="Pinto D."/>
            <person name="Vollmers J."/>
            <person name="Rivas-Marin E."/>
            <person name="Kohn T."/>
            <person name="Peeters S.H."/>
            <person name="Heuer A."/>
            <person name="Rast P."/>
            <person name="Oberbeckmann S."/>
            <person name="Bunk B."/>
            <person name="Jeske O."/>
            <person name="Meyerdierks A."/>
            <person name="Storesund J.E."/>
            <person name="Kallscheuer N."/>
            <person name="Luecker S."/>
            <person name="Lage O.M."/>
            <person name="Pohl T."/>
            <person name="Merkel B.J."/>
            <person name="Hornburger P."/>
            <person name="Mueller R.-W."/>
            <person name="Bruemmer F."/>
            <person name="Labrenz M."/>
            <person name="Spormann A.M."/>
            <person name="Op den Camp H."/>
            <person name="Overmann J."/>
            <person name="Amann R."/>
            <person name="Jetten M.S.M."/>
            <person name="Mascher T."/>
            <person name="Medema M.H."/>
            <person name="Devos D.P."/>
            <person name="Kaster A.-K."/>
            <person name="Ovreas L."/>
            <person name="Rohde M."/>
            <person name="Galperin M.Y."/>
            <person name="Jogler C."/>
        </authorList>
    </citation>
    <scope>NUCLEOTIDE SEQUENCE [LARGE SCALE GENOMIC DNA]</scope>
    <source>
        <strain evidence="3 4">Spa11</strain>
    </source>
</reference>
<dbReference type="RefSeq" id="WP_145113924.1">
    <property type="nucleotide sequence ID" value="NZ_CP036349.1"/>
</dbReference>
<feature type="signal peptide" evidence="2">
    <location>
        <begin position="1"/>
        <end position="31"/>
    </location>
</feature>
<dbReference type="AlphaFoldDB" id="A0A518KB36"/>
<feature type="chain" id="PRO_5022129390" evidence="2">
    <location>
        <begin position="32"/>
        <end position="161"/>
    </location>
</feature>
<proteinExistence type="predicted"/>
<organism evidence="3 4">
    <name type="scientific">Botrimarina mediterranea</name>
    <dbReference type="NCBI Taxonomy" id="2528022"/>
    <lineage>
        <taxon>Bacteria</taxon>
        <taxon>Pseudomonadati</taxon>
        <taxon>Planctomycetota</taxon>
        <taxon>Planctomycetia</taxon>
        <taxon>Pirellulales</taxon>
        <taxon>Lacipirellulaceae</taxon>
        <taxon>Botrimarina</taxon>
    </lineage>
</organism>
<name>A0A518KB36_9BACT</name>